<gene>
    <name evidence="2" type="ORF">G3M58_65995</name>
</gene>
<accession>A0A6G3XIR5</accession>
<dbReference type="EMBL" id="JAAGMN010006851">
    <property type="protein sequence ID" value="NEE17705.1"/>
    <property type="molecule type" value="Genomic_DNA"/>
</dbReference>
<organism evidence="2">
    <name type="scientific">Streptomyces sp. SID7499</name>
    <dbReference type="NCBI Taxonomy" id="2706086"/>
    <lineage>
        <taxon>Bacteria</taxon>
        <taxon>Bacillati</taxon>
        <taxon>Actinomycetota</taxon>
        <taxon>Actinomycetes</taxon>
        <taxon>Kitasatosporales</taxon>
        <taxon>Streptomycetaceae</taxon>
        <taxon>Streptomyces</taxon>
    </lineage>
</organism>
<evidence type="ECO:0000256" key="1">
    <source>
        <dbReference type="SAM" id="MobiDB-lite"/>
    </source>
</evidence>
<evidence type="ECO:0000313" key="2">
    <source>
        <dbReference type="EMBL" id="NEE17705.1"/>
    </source>
</evidence>
<name>A0A6G3XIR5_9ACTN</name>
<feature type="non-terminal residue" evidence="2">
    <location>
        <position position="109"/>
    </location>
</feature>
<sequence length="109" mass="11857">MATTVRRAVLNLPAAPLGPENPLPPLRTPAPPPSVLDPRERAGLPRDMARQLGHRPLRTVLPTRLLDGYGRERTPTDIDAVVIENARLRVTVLPGLGGRIHSLHHKPTG</sequence>
<reference evidence="2" key="1">
    <citation type="submission" date="2020-01" db="EMBL/GenBank/DDBJ databases">
        <title>Insect and environment-associated Actinomycetes.</title>
        <authorList>
            <person name="Currrie C."/>
            <person name="Chevrette M."/>
            <person name="Carlson C."/>
            <person name="Stubbendieck R."/>
            <person name="Wendt-Pienkowski E."/>
        </authorList>
    </citation>
    <scope>NUCLEOTIDE SEQUENCE</scope>
    <source>
        <strain evidence="2">SID7499</strain>
    </source>
</reference>
<comment type="caution">
    <text evidence="2">The sequence shown here is derived from an EMBL/GenBank/DDBJ whole genome shotgun (WGS) entry which is preliminary data.</text>
</comment>
<proteinExistence type="predicted"/>
<dbReference type="AlphaFoldDB" id="A0A6G3XIR5"/>
<protein>
    <submittedName>
        <fullName evidence="2">DUF5107 domain-containing protein</fullName>
    </submittedName>
</protein>
<feature type="compositionally biased region" description="Pro residues" evidence="1">
    <location>
        <begin position="19"/>
        <end position="35"/>
    </location>
</feature>
<feature type="region of interest" description="Disordered" evidence="1">
    <location>
        <begin position="12"/>
        <end position="41"/>
    </location>
</feature>